<evidence type="ECO:0000313" key="3">
    <source>
        <dbReference type="Proteomes" id="UP001596407"/>
    </source>
</evidence>
<gene>
    <name evidence="2" type="ORF">ACFQJ6_03280</name>
</gene>
<accession>A0ABD5WF96</accession>
<evidence type="ECO:0000313" key="2">
    <source>
        <dbReference type="EMBL" id="MFC7079316.1"/>
    </source>
</evidence>
<reference evidence="2 3" key="1">
    <citation type="journal article" date="2019" name="Int. J. Syst. Evol. Microbiol.">
        <title>The Global Catalogue of Microorganisms (GCM) 10K type strain sequencing project: providing services to taxonomists for standard genome sequencing and annotation.</title>
        <authorList>
            <consortium name="The Broad Institute Genomics Platform"/>
            <consortium name="The Broad Institute Genome Sequencing Center for Infectious Disease"/>
            <person name="Wu L."/>
            <person name="Ma J."/>
        </authorList>
    </citation>
    <scope>NUCLEOTIDE SEQUENCE [LARGE SCALE GENOMIC DNA]</scope>
    <source>
        <strain evidence="2 3">DT72</strain>
    </source>
</reference>
<dbReference type="GeneID" id="79305637"/>
<feature type="transmembrane region" description="Helical" evidence="1">
    <location>
        <begin position="122"/>
        <end position="140"/>
    </location>
</feature>
<keyword evidence="1" id="KW-0812">Transmembrane</keyword>
<feature type="transmembrane region" description="Helical" evidence="1">
    <location>
        <begin position="160"/>
        <end position="182"/>
    </location>
</feature>
<keyword evidence="1" id="KW-1133">Transmembrane helix</keyword>
<evidence type="ECO:0000256" key="1">
    <source>
        <dbReference type="SAM" id="Phobius"/>
    </source>
</evidence>
<organism evidence="2 3">
    <name type="scientific">Halorussus caseinilyticus</name>
    <dbReference type="NCBI Taxonomy" id="3034025"/>
    <lineage>
        <taxon>Archaea</taxon>
        <taxon>Methanobacteriati</taxon>
        <taxon>Methanobacteriota</taxon>
        <taxon>Stenosarchaea group</taxon>
        <taxon>Halobacteria</taxon>
        <taxon>Halobacteriales</taxon>
        <taxon>Haladaptataceae</taxon>
        <taxon>Halorussus</taxon>
    </lineage>
</organism>
<proteinExistence type="predicted"/>
<keyword evidence="3" id="KW-1185">Reference proteome</keyword>
<name>A0ABD5WF96_9EURY</name>
<dbReference type="RefSeq" id="WP_276282710.1">
    <property type="nucleotide sequence ID" value="NZ_CP119811.1"/>
</dbReference>
<dbReference type="Proteomes" id="UP001596407">
    <property type="component" value="Unassembled WGS sequence"/>
</dbReference>
<dbReference type="AlphaFoldDB" id="A0ABD5WF96"/>
<dbReference type="EMBL" id="JBHSZH010000003">
    <property type="protein sequence ID" value="MFC7079316.1"/>
    <property type="molecule type" value="Genomic_DNA"/>
</dbReference>
<comment type="caution">
    <text evidence="2">The sequence shown here is derived from an EMBL/GenBank/DDBJ whole genome shotgun (WGS) entry which is preliminary data.</text>
</comment>
<feature type="transmembrane region" description="Helical" evidence="1">
    <location>
        <begin position="20"/>
        <end position="37"/>
    </location>
</feature>
<sequence length="201" mass="21271">MSQQLPEEWFIKDTRINAAIAWLLVGVLVAVAITAFLDVLLVRMALAAVAAFVAIAPALVSRSWTRTVPWPLLLVCSIPLAAGAVGLSFFADFVTGLSIAALGMLVVVALQLTSSVRMTPNFAVFFVVLATMATAGFWAVGSAASARYLGTAFVETNDDLMIIFTAATLAGFVAGGLFRVYFRRRLRANVDQVGGEGVTVP</sequence>
<protein>
    <submittedName>
        <fullName evidence="2">Uncharacterized protein</fullName>
    </submittedName>
</protein>
<feature type="transmembrane region" description="Helical" evidence="1">
    <location>
        <begin position="43"/>
        <end position="60"/>
    </location>
</feature>
<feature type="transmembrane region" description="Helical" evidence="1">
    <location>
        <begin position="72"/>
        <end position="91"/>
    </location>
</feature>
<keyword evidence="1" id="KW-0472">Membrane</keyword>
<feature type="transmembrane region" description="Helical" evidence="1">
    <location>
        <begin position="97"/>
        <end position="115"/>
    </location>
</feature>